<dbReference type="InterPro" id="IPR036236">
    <property type="entry name" value="Znf_C2H2_sf"/>
</dbReference>
<comment type="subcellular location">
    <subcellularLocation>
        <location evidence="1">Nucleus</location>
    </subcellularLocation>
</comment>
<evidence type="ECO:0000256" key="4">
    <source>
        <dbReference type="ARBA" id="ARBA00022771"/>
    </source>
</evidence>
<dbReference type="GO" id="GO:0006364">
    <property type="term" value="P:rRNA processing"/>
    <property type="evidence" value="ECO:0007669"/>
    <property type="project" value="TreeGrafter"/>
</dbReference>
<feature type="domain" description="Zinc finger C2H2 LYAR-type" evidence="8">
    <location>
        <begin position="55"/>
        <end position="83"/>
    </location>
</feature>
<dbReference type="OrthoDB" id="21474at2759"/>
<name>A0A5C3QRI0_9AGAR</name>
<proteinExistence type="predicted"/>
<dbReference type="GO" id="GO:0000122">
    <property type="term" value="P:negative regulation of transcription by RNA polymerase II"/>
    <property type="evidence" value="ECO:0007669"/>
    <property type="project" value="TreeGrafter"/>
</dbReference>
<feature type="non-terminal residue" evidence="9">
    <location>
        <position position="1"/>
    </location>
</feature>
<accession>A0A5C3QRI0</accession>
<dbReference type="STRING" id="1884261.A0A5C3QRI0"/>
<sequence>PPRPPNHLLPILSPPVLPVSSRQSWSLSSATQTGCGDIIKKPKLDQHRTRCHSGFDCIDCSTTFHTPAEYKTHTQCISEAEKYQKSLYKGPKTQVGPGPNSAWGAVGTATEPAAAEPDLG</sequence>
<dbReference type="Gene3D" id="3.30.1490.490">
    <property type="match status" value="1"/>
</dbReference>
<keyword evidence="3" id="KW-0677">Repeat</keyword>
<keyword evidence="2" id="KW-0479">Metal-binding</keyword>
<dbReference type="AlphaFoldDB" id="A0A5C3QRI0"/>
<reference evidence="9 10" key="1">
    <citation type="journal article" date="2019" name="Nat. Ecol. Evol.">
        <title>Megaphylogeny resolves global patterns of mushroom evolution.</title>
        <authorList>
            <person name="Varga T."/>
            <person name="Krizsan K."/>
            <person name="Foldi C."/>
            <person name="Dima B."/>
            <person name="Sanchez-Garcia M."/>
            <person name="Sanchez-Ramirez S."/>
            <person name="Szollosi G.J."/>
            <person name="Szarkandi J.G."/>
            <person name="Papp V."/>
            <person name="Albert L."/>
            <person name="Andreopoulos W."/>
            <person name="Angelini C."/>
            <person name="Antonin V."/>
            <person name="Barry K.W."/>
            <person name="Bougher N.L."/>
            <person name="Buchanan P."/>
            <person name="Buyck B."/>
            <person name="Bense V."/>
            <person name="Catcheside P."/>
            <person name="Chovatia M."/>
            <person name="Cooper J."/>
            <person name="Damon W."/>
            <person name="Desjardin D."/>
            <person name="Finy P."/>
            <person name="Geml J."/>
            <person name="Haridas S."/>
            <person name="Hughes K."/>
            <person name="Justo A."/>
            <person name="Karasinski D."/>
            <person name="Kautmanova I."/>
            <person name="Kiss B."/>
            <person name="Kocsube S."/>
            <person name="Kotiranta H."/>
            <person name="LaButti K.M."/>
            <person name="Lechner B.E."/>
            <person name="Liimatainen K."/>
            <person name="Lipzen A."/>
            <person name="Lukacs Z."/>
            <person name="Mihaltcheva S."/>
            <person name="Morgado L.N."/>
            <person name="Niskanen T."/>
            <person name="Noordeloos M.E."/>
            <person name="Ohm R.A."/>
            <person name="Ortiz-Santana B."/>
            <person name="Ovrebo C."/>
            <person name="Racz N."/>
            <person name="Riley R."/>
            <person name="Savchenko A."/>
            <person name="Shiryaev A."/>
            <person name="Soop K."/>
            <person name="Spirin V."/>
            <person name="Szebenyi C."/>
            <person name="Tomsovsky M."/>
            <person name="Tulloss R.E."/>
            <person name="Uehling J."/>
            <person name="Grigoriev I.V."/>
            <person name="Vagvolgyi C."/>
            <person name="Papp T."/>
            <person name="Martin F.M."/>
            <person name="Miettinen O."/>
            <person name="Hibbett D.S."/>
            <person name="Nagy L.G."/>
        </authorList>
    </citation>
    <scope>NUCLEOTIDE SEQUENCE [LARGE SCALE GENOMIC DNA]</scope>
    <source>
        <strain evidence="9 10">CBS 309.79</strain>
    </source>
</reference>
<dbReference type="Proteomes" id="UP000305067">
    <property type="component" value="Unassembled WGS sequence"/>
</dbReference>
<dbReference type="Pfam" id="PF08790">
    <property type="entry name" value="zf-LYAR"/>
    <property type="match status" value="1"/>
</dbReference>
<evidence type="ECO:0000259" key="8">
    <source>
        <dbReference type="Pfam" id="PF08790"/>
    </source>
</evidence>
<dbReference type="EMBL" id="ML178818">
    <property type="protein sequence ID" value="TFL04563.1"/>
    <property type="molecule type" value="Genomic_DNA"/>
</dbReference>
<evidence type="ECO:0000256" key="7">
    <source>
        <dbReference type="SAM" id="MobiDB-lite"/>
    </source>
</evidence>
<dbReference type="InterPro" id="IPR039999">
    <property type="entry name" value="LYAR"/>
</dbReference>
<dbReference type="InterPro" id="IPR014898">
    <property type="entry name" value="Znf_C2H2_LYAR"/>
</dbReference>
<evidence type="ECO:0000256" key="2">
    <source>
        <dbReference type="ARBA" id="ARBA00022723"/>
    </source>
</evidence>
<feature type="region of interest" description="Disordered" evidence="7">
    <location>
        <begin position="89"/>
        <end position="120"/>
    </location>
</feature>
<evidence type="ECO:0000256" key="5">
    <source>
        <dbReference type="ARBA" id="ARBA00022833"/>
    </source>
</evidence>
<evidence type="ECO:0000313" key="10">
    <source>
        <dbReference type="Proteomes" id="UP000305067"/>
    </source>
</evidence>
<evidence type="ECO:0000256" key="1">
    <source>
        <dbReference type="ARBA" id="ARBA00004123"/>
    </source>
</evidence>
<keyword evidence="6" id="KW-0539">Nucleus</keyword>
<evidence type="ECO:0000256" key="3">
    <source>
        <dbReference type="ARBA" id="ARBA00022737"/>
    </source>
</evidence>
<evidence type="ECO:0000313" key="9">
    <source>
        <dbReference type="EMBL" id="TFL04563.1"/>
    </source>
</evidence>
<protein>
    <recommendedName>
        <fullName evidence="8">Zinc finger C2H2 LYAR-type domain-containing protein</fullName>
    </recommendedName>
</protein>
<dbReference type="GO" id="GO:0005730">
    <property type="term" value="C:nucleolus"/>
    <property type="evidence" value="ECO:0007669"/>
    <property type="project" value="TreeGrafter"/>
</dbReference>
<dbReference type="SUPFAM" id="SSF57667">
    <property type="entry name" value="beta-beta-alpha zinc fingers"/>
    <property type="match status" value="1"/>
</dbReference>
<organism evidence="9 10">
    <name type="scientific">Pterulicium gracile</name>
    <dbReference type="NCBI Taxonomy" id="1884261"/>
    <lineage>
        <taxon>Eukaryota</taxon>
        <taxon>Fungi</taxon>
        <taxon>Dikarya</taxon>
        <taxon>Basidiomycota</taxon>
        <taxon>Agaricomycotina</taxon>
        <taxon>Agaricomycetes</taxon>
        <taxon>Agaricomycetidae</taxon>
        <taxon>Agaricales</taxon>
        <taxon>Pleurotineae</taxon>
        <taxon>Pterulaceae</taxon>
        <taxon>Pterulicium</taxon>
    </lineage>
</organism>
<feature type="non-terminal residue" evidence="9">
    <location>
        <position position="120"/>
    </location>
</feature>
<keyword evidence="4" id="KW-0863">Zinc-finger</keyword>
<keyword evidence="5" id="KW-0862">Zinc</keyword>
<dbReference type="PANTHER" id="PTHR13100">
    <property type="entry name" value="CELL GROWTH-REGULATING NUCLEOLAR PROTEIN LYAR"/>
    <property type="match status" value="1"/>
</dbReference>
<dbReference type="PANTHER" id="PTHR13100:SF10">
    <property type="entry name" value="CELL GROWTH-REGULATING NUCLEOLAR PROTEIN"/>
    <property type="match status" value="1"/>
</dbReference>
<keyword evidence="10" id="KW-1185">Reference proteome</keyword>
<dbReference type="GO" id="GO:0008270">
    <property type="term" value="F:zinc ion binding"/>
    <property type="evidence" value="ECO:0007669"/>
    <property type="project" value="UniProtKB-KW"/>
</dbReference>
<dbReference type="GO" id="GO:0003677">
    <property type="term" value="F:DNA binding"/>
    <property type="evidence" value="ECO:0007669"/>
    <property type="project" value="InterPro"/>
</dbReference>
<evidence type="ECO:0000256" key="6">
    <source>
        <dbReference type="ARBA" id="ARBA00023242"/>
    </source>
</evidence>
<gene>
    <name evidence="9" type="ORF">BDV98DRAFT_524733</name>
</gene>